<organism evidence="10 11">
    <name type="scientific">Postechiella marina</name>
    <dbReference type="NCBI Taxonomy" id="943941"/>
    <lineage>
        <taxon>Bacteria</taxon>
        <taxon>Pseudomonadati</taxon>
        <taxon>Bacteroidota</taxon>
        <taxon>Flavobacteriia</taxon>
        <taxon>Flavobacteriales</taxon>
        <taxon>Flavobacteriaceae</taxon>
        <taxon>Postechiella</taxon>
    </lineage>
</organism>
<dbReference type="Gene3D" id="2.60.40.1180">
    <property type="entry name" value="Golgi alpha-mannosidase II"/>
    <property type="match status" value="1"/>
</dbReference>
<gene>
    <name evidence="10" type="ORF">GCM10022291_00040</name>
</gene>
<evidence type="ECO:0000259" key="8">
    <source>
        <dbReference type="Pfam" id="PF01120"/>
    </source>
</evidence>
<dbReference type="RefSeq" id="WP_344785683.1">
    <property type="nucleotide sequence ID" value="NZ_BAABCA010000001.1"/>
</dbReference>
<dbReference type="InterPro" id="IPR031919">
    <property type="entry name" value="Fucosidase_C"/>
</dbReference>
<dbReference type="InterPro" id="IPR013780">
    <property type="entry name" value="Glyco_hydro_b"/>
</dbReference>
<sequence length="517" mass="59706">MRLPIVNSIYRALVFTLCLAITLCFSCQKKANTNPIEKNIYKENWDSIKANYKTPKWFTNAKFGIFVNWGAYTVPAFEAESYPRLMYIDSTNFNYPISSKKNIPSHVFIHHKANWGNQKDFGYKDFIPLFKGEKFDAHNWIELFKKSGAKYVIPVADHHDGFAMYKSNTTRWNAYDMGPKRDILGELFRAGRNKGLIMGASSQFAFNWSVYNKKDHFDTTNPDYADLYSAKGKDLNQPVSNEFKKRWWNRTIDLIDNYQPDIFWIDYYNNSPNFENIRPKLASYYYNKGVKWGKEVVLQDKNNNSFPEKTIIYNLECDKLSTLKELQKQNNVSISKTSCSNTSNSIHKTTNKIIANLADIVSKNGSFILNVSPKSDGTIPNNQKDILLKVGNWLKINGEAIYNTTTWKIYGEGPTKINEVYYSKNNSNLFSSKDIRFTKKGNILYAIVLSWPTNGKINITSLAKNSEYLTYLSIEDINILGNSNNIKWQQTNHGLEIQKHIKSTNNHIYTIAIKLKK</sequence>
<feature type="signal peptide" evidence="7">
    <location>
        <begin position="1"/>
        <end position="31"/>
    </location>
</feature>
<comment type="function">
    <text evidence="1">Alpha-L-fucosidase is responsible for hydrolyzing the alpha-1,6-linked fucose joined to the reducing-end N-acetylglucosamine of the carbohydrate moieties of glycoproteins.</text>
</comment>
<dbReference type="Pfam" id="PF01120">
    <property type="entry name" value="Alpha_L_fucos"/>
    <property type="match status" value="1"/>
</dbReference>
<protein>
    <recommendedName>
        <fullName evidence="3">alpha-L-fucosidase</fullName>
        <ecNumber evidence="3">3.2.1.51</ecNumber>
    </recommendedName>
</protein>
<dbReference type="SUPFAM" id="SSF51445">
    <property type="entry name" value="(Trans)glycosidases"/>
    <property type="match status" value="1"/>
</dbReference>
<feature type="chain" id="PRO_5046102070" description="alpha-L-fucosidase" evidence="7">
    <location>
        <begin position="32"/>
        <end position="517"/>
    </location>
</feature>
<evidence type="ECO:0000256" key="3">
    <source>
        <dbReference type="ARBA" id="ARBA00012662"/>
    </source>
</evidence>
<dbReference type="SMART" id="SM00812">
    <property type="entry name" value="Alpha_L_fucos"/>
    <property type="match status" value="1"/>
</dbReference>
<reference evidence="11" key="1">
    <citation type="journal article" date="2019" name="Int. J. Syst. Evol. Microbiol.">
        <title>The Global Catalogue of Microorganisms (GCM) 10K type strain sequencing project: providing services to taxonomists for standard genome sequencing and annotation.</title>
        <authorList>
            <consortium name="The Broad Institute Genomics Platform"/>
            <consortium name="The Broad Institute Genome Sequencing Center for Infectious Disease"/>
            <person name="Wu L."/>
            <person name="Ma J."/>
        </authorList>
    </citation>
    <scope>NUCLEOTIDE SEQUENCE [LARGE SCALE GENOMIC DNA]</scope>
    <source>
        <strain evidence="11">JCM 17630</strain>
    </source>
</reference>
<dbReference type="PANTHER" id="PTHR10030">
    <property type="entry name" value="ALPHA-L-FUCOSIDASE"/>
    <property type="match status" value="1"/>
</dbReference>
<evidence type="ECO:0000313" key="10">
    <source>
        <dbReference type="EMBL" id="GAA4230286.1"/>
    </source>
</evidence>
<dbReference type="EMBL" id="BAABCA010000001">
    <property type="protein sequence ID" value="GAA4230286.1"/>
    <property type="molecule type" value="Genomic_DNA"/>
</dbReference>
<evidence type="ECO:0000313" key="11">
    <source>
        <dbReference type="Proteomes" id="UP001501496"/>
    </source>
</evidence>
<dbReference type="InterPro" id="IPR000933">
    <property type="entry name" value="Glyco_hydro_29"/>
</dbReference>
<evidence type="ECO:0000256" key="6">
    <source>
        <dbReference type="ARBA" id="ARBA00023295"/>
    </source>
</evidence>
<keyword evidence="6" id="KW-0326">Glycosidase</keyword>
<dbReference type="PIRSF" id="PIRSF001092">
    <property type="entry name" value="Alpha-L-fucosidase"/>
    <property type="match status" value="1"/>
</dbReference>
<dbReference type="InterPro" id="IPR017853">
    <property type="entry name" value="GH"/>
</dbReference>
<evidence type="ECO:0000256" key="5">
    <source>
        <dbReference type="ARBA" id="ARBA00022801"/>
    </source>
</evidence>
<feature type="domain" description="Glycoside hydrolase family 29 N-terminal" evidence="8">
    <location>
        <begin position="35"/>
        <end position="399"/>
    </location>
</feature>
<comment type="caution">
    <text evidence="10">The sequence shown here is derived from an EMBL/GenBank/DDBJ whole genome shotgun (WGS) entry which is preliminary data.</text>
</comment>
<dbReference type="Proteomes" id="UP001501496">
    <property type="component" value="Unassembled WGS sequence"/>
</dbReference>
<evidence type="ECO:0000256" key="7">
    <source>
        <dbReference type="SAM" id="SignalP"/>
    </source>
</evidence>
<name>A0ABP8BY60_9FLAO</name>
<proteinExistence type="inferred from homology"/>
<dbReference type="PRINTS" id="PR00741">
    <property type="entry name" value="GLHYDRLASE29"/>
</dbReference>
<dbReference type="EC" id="3.2.1.51" evidence="3"/>
<keyword evidence="11" id="KW-1185">Reference proteome</keyword>
<feature type="domain" description="Alpha-L-fucosidase C-terminal" evidence="9">
    <location>
        <begin position="432"/>
        <end position="503"/>
    </location>
</feature>
<dbReference type="Pfam" id="PF16757">
    <property type="entry name" value="Fucosidase_C"/>
    <property type="match status" value="1"/>
</dbReference>
<dbReference type="PANTHER" id="PTHR10030:SF37">
    <property type="entry name" value="ALPHA-L-FUCOSIDASE-RELATED"/>
    <property type="match status" value="1"/>
</dbReference>
<keyword evidence="5" id="KW-0378">Hydrolase</keyword>
<comment type="similarity">
    <text evidence="2">Belongs to the glycosyl hydrolase 29 family.</text>
</comment>
<keyword evidence="4 7" id="KW-0732">Signal</keyword>
<dbReference type="InterPro" id="IPR016286">
    <property type="entry name" value="FUC_metazoa-typ"/>
</dbReference>
<evidence type="ECO:0000256" key="2">
    <source>
        <dbReference type="ARBA" id="ARBA00007951"/>
    </source>
</evidence>
<evidence type="ECO:0000256" key="1">
    <source>
        <dbReference type="ARBA" id="ARBA00004071"/>
    </source>
</evidence>
<accession>A0ABP8BY60</accession>
<dbReference type="Gene3D" id="3.20.20.80">
    <property type="entry name" value="Glycosidases"/>
    <property type="match status" value="1"/>
</dbReference>
<evidence type="ECO:0000259" key="9">
    <source>
        <dbReference type="Pfam" id="PF16757"/>
    </source>
</evidence>
<evidence type="ECO:0000256" key="4">
    <source>
        <dbReference type="ARBA" id="ARBA00022729"/>
    </source>
</evidence>
<dbReference type="InterPro" id="IPR057739">
    <property type="entry name" value="Glyco_hydro_29_N"/>
</dbReference>